<evidence type="ECO:0000256" key="6">
    <source>
        <dbReference type="ARBA" id="ARBA00023145"/>
    </source>
</evidence>
<evidence type="ECO:0000256" key="5">
    <source>
        <dbReference type="ARBA" id="ARBA00022825"/>
    </source>
</evidence>
<feature type="domain" description="Peptidase S1A alpha-lytic prodomain" evidence="12">
    <location>
        <begin position="114"/>
        <end position="168"/>
    </location>
</feature>
<dbReference type="PRINTS" id="PR00861">
    <property type="entry name" value="ALYTICPTASE"/>
</dbReference>
<dbReference type="InterPro" id="IPR001316">
    <property type="entry name" value="Pept_S1A_streptogrisin"/>
</dbReference>
<dbReference type="Gene3D" id="3.30.300.50">
    <property type="match status" value="2"/>
</dbReference>
<feature type="active site" description="Charge relay system" evidence="8">
    <location>
        <position position="246"/>
    </location>
</feature>
<evidence type="ECO:0000256" key="7">
    <source>
        <dbReference type="ARBA" id="ARBA00023157"/>
    </source>
</evidence>
<sequence length="372" mass="37964">MRRNRPAAAGLVLAAVALVLSATPAQARPAPSGYPPGMAEQVGRDLGLTRAQAAERPAREQRAAELAPALRARLAGRFGGSWVDETGALVVATTDAADVRALAAAGARPVLVGRSLADLESIVGTLNRAPAPGQAIRGWHADVRANHVVVLAADAAAGEAFVRASGVDRAAVRVEVTAERPVPYRDVRGGDPFYLTGLRTCVIGFTVRRGEKQGFVTAGHCLKPRPDGTPPSTIGKVEGWSYPGDDYAWASLDPALKAVGLVGRPTGIRIAGSTEAQPGSSACSLGVTVGARCGTIQQYNATINYPDGTVTGLIRASVCSAPGDSGAPLVAGNQAQGVLSGGTGNCSTGGASYYQPINEVLAVYGLTLLTAQ</sequence>
<dbReference type="RefSeq" id="WP_113979637.1">
    <property type="nucleotide sequence ID" value="NZ_QMEY01000002.1"/>
</dbReference>
<dbReference type="GO" id="GO:0004252">
    <property type="term" value="F:serine-type endopeptidase activity"/>
    <property type="evidence" value="ECO:0007669"/>
    <property type="project" value="InterPro"/>
</dbReference>
<gene>
    <name evidence="13" type="ORF">DP939_06230</name>
</gene>
<dbReference type="InterPro" id="IPR043504">
    <property type="entry name" value="Peptidase_S1_PA_chymotrypsin"/>
</dbReference>
<dbReference type="InterPro" id="IPR004236">
    <property type="entry name" value="Pept_S1_alpha_lytic"/>
</dbReference>
<keyword evidence="3 10" id="KW-0732">Signal</keyword>
<evidence type="ECO:0000256" key="10">
    <source>
        <dbReference type="SAM" id="SignalP"/>
    </source>
</evidence>
<dbReference type="GO" id="GO:0006508">
    <property type="term" value="P:proteolysis"/>
    <property type="evidence" value="ECO:0007669"/>
    <property type="project" value="UniProtKB-KW"/>
</dbReference>
<keyword evidence="2" id="KW-0645">Protease</keyword>
<name>A0A366M356_9ACTN</name>
<evidence type="ECO:0000313" key="14">
    <source>
        <dbReference type="Proteomes" id="UP000253303"/>
    </source>
</evidence>
<evidence type="ECO:0000256" key="4">
    <source>
        <dbReference type="ARBA" id="ARBA00022801"/>
    </source>
</evidence>
<evidence type="ECO:0000256" key="2">
    <source>
        <dbReference type="ARBA" id="ARBA00022670"/>
    </source>
</evidence>
<dbReference type="InterPro" id="IPR001254">
    <property type="entry name" value="Trypsin_dom"/>
</dbReference>
<reference evidence="13 14" key="1">
    <citation type="submission" date="2018-06" db="EMBL/GenBank/DDBJ databases">
        <title>Sphaerisporangium craniellae sp. nov., isolated from a marine sponge in the South China Sea.</title>
        <authorList>
            <person name="Li L."/>
        </authorList>
    </citation>
    <scope>NUCLEOTIDE SEQUENCE [LARGE SCALE GENOMIC DNA]</scope>
    <source>
        <strain evidence="13 14">LHW63015</strain>
    </source>
</reference>
<dbReference type="OrthoDB" id="8781117at2"/>
<dbReference type="InterPro" id="IPR009003">
    <property type="entry name" value="Peptidase_S1_PA"/>
</dbReference>
<feature type="active site" description="Charge relay system" evidence="8">
    <location>
        <position position="325"/>
    </location>
</feature>
<evidence type="ECO:0000256" key="8">
    <source>
        <dbReference type="PIRSR" id="PIRSR001134-1"/>
    </source>
</evidence>
<dbReference type="Gene3D" id="2.40.10.10">
    <property type="entry name" value="Trypsin-like serine proteases"/>
    <property type="match status" value="2"/>
</dbReference>
<dbReference type="EMBL" id="QMEY01000002">
    <property type="protein sequence ID" value="RBQ20678.1"/>
    <property type="molecule type" value="Genomic_DNA"/>
</dbReference>
<dbReference type="InterPro" id="IPR035070">
    <property type="entry name" value="Streptogrisin_prodomain"/>
</dbReference>
<evidence type="ECO:0000256" key="9">
    <source>
        <dbReference type="PIRSR" id="PIRSR001134-2"/>
    </source>
</evidence>
<feature type="active site" description="Charge relay system" evidence="8">
    <location>
        <position position="220"/>
    </location>
</feature>
<feature type="disulfide bond" evidence="9">
    <location>
        <begin position="201"/>
        <end position="221"/>
    </location>
</feature>
<keyword evidence="7 9" id="KW-1015">Disulfide bond</keyword>
<keyword evidence="4" id="KW-0378">Hydrolase</keyword>
<dbReference type="SUPFAM" id="SSF50494">
    <property type="entry name" value="Trypsin-like serine proteases"/>
    <property type="match status" value="1"/>
</dbReference>
<proteinExistence type="inferred from homology"/>
<dbReference type="AlphaFoldDB" id="A0A366M356"/>
<comment type="caution">
    <text evidence="13">The sequence shown here is derived from an EMBL/GenBank/DDBJ whole genome shotgun (WGS) entry which is preliminary data.</text>
</comment>
<accession>A0A366M356</accession>
<evidence type="ECO:0000259" key="11">
    <source>
        <dbReference type="Pfam" id="PF00089"/>
    </source>
</evidence>
<dbReference type="GO" id="GO:0005576">
    <property type="term" value="C:extracellular region"/>
    <property type="evidence" value="ECO:0007669"/>
    <property type="project" value="InterPro"/>
</dbReference>
<organism evidence="13 14">
    <name type="scientific">Spongiactinospora rosea</name>
    <dbReference type="NCBI Taxonomy" id="2248750"/>
    <lineage>
        <taxon>Bacteria</taxon>
        <taxon>Bacillati</taxon>
        <taxon>Actinomycetota</taxon>
        <taxon>Actinomycetes</taxon>
        <taxon>Streptosporangiales</taxon>
        <taxon>Streptosporangiaceae</taxon>
        <taxon>Spongiactinospora</taxon>
    </lineage>
</organism>
<evidence type="ECO:0000256" key="3">
    <source>
        <dbReference type="ARBA" id="ARBA00022729"/>
    </source>
</evidence>
<dbReference type="PIRSF" id="PIRSF001134">
    <property type="entry name" value="Streptogrisin"/>
    <property type="match status" value="1"/>
</dbReference>
<keyword evidence="6" id="KW-0865">Zymogen</keyword>
<evidence type="ECO:0000259" key="12">
    <source>
        <dbReference type="Pfam" id="PF02983"/>
    </source>
</evidence>
<evidence type="ECO:0000313" key="13">
    <source>
        <dbReference type="EMBL" id="RBQ20678.1"/>
    </source>
</evidence>
<dbReference type="Pfam" id="PF02983">
    <property type="entry name" value="Pro_Al_protease"/>
    <property type="match status" value="1"/>
</dbReference>
<protein>
    <submittedName>
        <fullName evidence="13">S1 family peptidase</fullName>
    </submittedName>
</protein>
<feature type="disulfide bond" evidence="9">
    <location>
        <begin position="283"/>
        <end position="293"/>
    </location>
</feature>
<feature type="signal peptide" evidence="10">
    <location>
        <begin position="1"/>
        <end position="27"/>
    </location>
</feature>
<dbReference type="Proteomes" id="UP000253303">
    <property type="component" value="Unassembled WGS sequence"/>
</dbReference>
<comment type="similarity">
    <text evidence="1">Belongs to the peptidase S1 family.</text>
</comment>
<evidence type="ECO:0000256" key="1">
    <source>
        <dbReference type="ARBA" id="ARBA00007664"/>
    </source>
</evidence>
<feature type="disulfide bond" evidence="9">
    <location>
        <begin position="319"/>
        <end position="346"/>
    </location>
</feature>
<dbReference type="CDD" id="cd21112">
    <property type="entry name" value="alphaLP-like"/>
    <property type="match status" value="1"/>
</dbReference>
<feature type="domain" description="Peptidase S1" evidence="11">
    <location>
        <begin position="237"/>
        <end position="361"/>
    </location>
</feature>
<keyword evidence="5" id="KW-0720">Serine protease</keyword>
<dbReference type="Pfam" id="PF00089">
    <property type="entry name" value="Trypsin"/>
    <property type="match status" value="1"/>
</dbReference>
<keyword evidence="14" id="KW-1185">Reference proteome</keyword>
<feature type="chain" id="PRO_5016916841" evidence="10">
    <location>
        <begin position="28"/>
        <end position="372"/>
    </location>
</feature>